<protein>
    <submittedName>
        <fullName evidence="2">Uncharacterized protein</fullName>
    </submittedName>
</protein>
<organism evidence="2 3">
    <name type="scientific">Senna tora</name>
    <dbReference type="NCBI Taxonomy" id="362788"/>
    <lineage>
        <taxon>Eukaryota</taxon>
        <taxon>Viridiplantae</taxon>
        <taxon>Streptophyta</taxon>
        <taxon>Embryophyta</taxon>
        <taxon>Tracheophyta</taxon>
        <taxon>Spermatophyta</taxon>
        <taxon>Magnoliopsida</taxon>
        <taxon>eudicotyledons</taxon>
        <taxon>Gunneridae</taxon>
        <taxon>Pentapetalae</taxon>
        <taxon>rosids</taxon>
        <taxon>fabids</taxon>
        <taxon>Fabales</taxon>
        <taxon>Fabaceae</taxon>
        <taxon>Caesalpinioideae</taxon>
        <taxon>Cassia clade</taxon>
        <taxon>Senna</taxon>
    </lineage>
</organism>
<feature type="region of interest" description="Disordered" evidence="1">
    <location>
        <begin position="1"/>
        <end position="34"/>
    </location>
</feature>
<comment type="caution">
    <text evidence="2">The sequence shown here is derived from an EMBL/GenBank/DDBJ whole genome shotgun (WGS) entry which is preliminary data.</text>
</comment>
<reference evidence="2" key="1">
    <citation type="submission" date="2020-09" db="EMBL/GenBank/DDBJ databases">
        <title>Genome-Enabled Discovery of Anthraquinone Biosynthesis in Senna tora.</title>
        <authorList>
            <person name="Kang S.-H."/>
            <person name="Pandey R.P."/>
            <person name="Lee C.-M."/>
            <person name="Sim J.-S."/>
            <person name="Jeong J.-T."/>
            <person name="Choi B.-S."/>
            <person name="Jung M."/>
            <person name="Ginzburg D."/>
            <person name="Zhao K."/>
            <person name="Won S.Y."/>
            <person name="Oh T.-J."/>
            <person name="Yu Y."/>
            <person name="Kim N.-H."/>
            <person name="Lee O.R."/>
            <person name="Lee T.-H."/>
            <person name="Bashyal P."/>
            <person name="Kim T.-S."/>
            <person name="Lee W.-H."/>
            <person name="Kawkins C."/>
            <person name="Kim C.-K."/>
            <person name="Kim J.S."/>
            <person name="Ahn B.O."/>
            <person name="Rhee S.Y."/>
            <person name="Sohng J.K."/>
        </authorList>
    </citation>
    <scope>NUCLEOTIDE SEQUENCE</scope>
    <source>
        <tissue evidence="2">Leaf</tissue>
    </source>
</reference>
<name>A0A834WJM3_9FABA</name>
<keyword evidence="3" id="KW-1185">Reference proteome</keyword>
<proteinExistence type="predicted"/>
<gene>
    <name evidence="2" type="ORF">G2W53_027236</name>
</gene>
<evidence type="ECO:0000313" key="3">
    <source>
        <dbReference type="Proteomes" id="UP000634136"/>
    </source>
</evidence>
<dbReference type="EMBL" id="JAAIUW010000008">
    <property type="protein sequence ID" value="KAF7821781.1"/>
    <property type="molecule type" value="Genomic_DNA"/>
</dbReference>
<dbReference type="AlphaFoldDB" id="A0A834WJM3"/>
<sequence>MVRHGRSADTDTSSNDNWSDGHDQGDGNSCVGAS</sequence>
<evidence type="ECO:0000313" key="2">
    <source>
        <dbReference type="EMBL" id="KAF7821781.1"/>
    </source>
</evidence>
<accession>A0A834WJM3</accession>
<evidence type="ECO:0000256" key="1">
    <source>
        <dbReference type="SAM" id="MobiDB-lite"/>
    </source>
</evidence>
<dbReference type="Proteomes" id="UP000634136">
    <property type="component" value="Unassembled WGS sequence"/>
</dbReference>